<evidence type="ECO:0000313" key="3">
    <source>
        <dbReference type="EMBL" id="KAK3170090.1"/>
    </source>
</evidence>
<accession>A0AAD9Z1V7</accession>
<dbReference type="AlphaFoldDB" id="A0AAD9Z1V7"/>
<dbReference type="Pfam" id="PF13639">
    <property type="entry name" value="zf-RING_2"/>
    <property type="match status" value="1"/>
</dbReference>
<reference evidence="3" key="1">
    <citation type="submission" date="2022-11" db="EMBL/GenBank/DDBJ databases">
        <title>Chromosomal genome sequence assembly and mating type (MAT) locus characterization of the leprose asexual lichenized fungus Lepraria neglecta (Nyl.) Erichsen.</title>
        <authorList>
            <person name="Allen J.L."/>
            <person name="Pfeffer B."/>
        </authorList>
    </citation>
    <scope>NUCLEOTIDE SEQUENCE</scope>
    <source>
        <strain evidence="3">Allen 5258</strain>
    </source>
</reference>
<dbReference type="Gene3D" id="3.30.40.10">
    <property type="entry name" value="Zinc/RING finger domain, C3HC4 (zinc finger)"/>
    <property type="match status" value="1"/>
</dbReference>
<dbReference type="InterPro" id="IPR001841">
    <property type="entry name" value="Znf_RING"/>
</dbReference>
<proteinExistence type="predicted"/>
<gene>
    <name evidence="3" type="ORF">OEA41_009475</name>
</gene>
<comment type="caution">
    <text evidence="3">The sequence shown here is derived from an EMBL/GenBank/DDBJ whole genome shotgun (WGS) entry which is preliminary data.</text>
</comment>
<organism evidence="3 4">
    <name type="scientific">Lepraria neglecta</name>
    <dbReference type="NCBI Taxonomy" id="209136"/>
    <lineage>
        <taxon>Eukaryota</taxon>
        <taxon>Fungi</taxon>
        <taxon>Dikarya</taxon>
        <taxon>Ascomycota</taxon>
        <taxon>Pezizomycotina</taxon>
        <taxon>Lecanoromycetes</taxon>
        <taxon>OSLEUM clade</taxon>
        <taxon>Lecanoromycetidae</taxon>
        <taxon>Lecanorales</taxon>
        <taxon>Lecanorineae</taxon>
        <taxon>Stereocaulaceae</taxon>
        <taxon>Lepraria</taxon>
    </lineage>
</organism>
<dbReference type="Proteomes" id="UP001276659">
    <property type="component" value="Unassembled WGS sequence"/>
</dbReference>
<sequence>MTLAQAIRCHLVSQAPPRTRAVLDDSPTHRLTRYRRKPEKKKLLKMAESFLRSLPKVPKTDLPKGSECPICQEKYGKICPDTYATEVALRLPCQHLIGSECIRLWLHPDGAAKNSCPYCRHEFFPSQSPLDKIAGGGQLTHAEYWDAYMVTIGVSEEQLTTARESRIARERILYRHLRAADPETQLPILTCGESRQGALSTSQEEALFEELERRKAFEGMFGGPSVLPTSREVWDLLRMDGFAYRPGRETKGFTGRKNGWYLGRGTGWVLRPVVEVGDGKVRGVEGM</sequence>
<feature type="domain" description="RING-type" evidence="2">
    <location>
        <begin position="68"/>
        <end position="120"/>
    </location>
</feature>
<dbReference type="InterPro" id="IPR013083">
    <property type="entry name" value="Znf_RING/FYVE/PHD"/>
</dbReference>
<dbReference type="SUPFAM" id="SSF57850">
    <property type="entry name" value="RING/U-box"/>
    <property type="match status" value="1"/>
</dbReference>
<dbReference type="EMBL" id="JASNWA010000009">
    <property type="protein sequence ID" value="KAK3170090.1"/>
    <property type="molecule type" value="Genomic_DNA"/>
</dbReference>
<evidence type="ECO:0000256" key="1">
    <source>
        <dbReference type="PROSITE-ProRule" id="PRU00175"/>
    </source>
</evidence>
<dbReference type="GO" id="GO:0008270">
    <property type="term" value="F:zinc ion binding"/>
    <property type="evidence" value="ECO:0007669"/>
    <property type="project" value="UniProtKB-KW"/>
</dbReference>
<name>A0AAD9Z1V7_9LECA</name>
<keyword evidence="1" id="KW-0863">Zinc-finger</keyword>
<keyword evidence="4" id="KW-1185">Reference proteome</keyword>
<keyword evidence="1" id="KW-0479">Metal-binding</keyword>
<evidence type="ECO:0000259" key="2">
    <source>
        <dbReference type="PROSITE" id="PS50089"/>
    </source>
</evidence>
<dbReference type="PROSITE" id="PS50089">
    <property type="entry name" value="ZF_RING_2"/>
    <property type="match status" value="1"/>
</dbReference>
<evidence type="ECO:0000313" key="4">
    <source>
        <dbReference type="Proteomes" id="UP001276659"/>
    </source>
</evidence>
<protein>
    <recommendedName>
        <fullName evidence="2">RING-type domain-containing protein</fullName>
    </recommendedName>
</protein>
<keyword evidence="1" id="KW-0862">Zinc</keyword>